<keyword evidence="6 7" id="KW-0472">Membrane</keyword>
<keyword evidence="5 7" id="KW-1133">Transmembrane helix</keyword>
<sequence>MVFRELSLPVRLLFYLFLVVAAVSILYPLTWMSYTSLKTNEEVMFSPFGLPTRISFENIAEAWQTGNFARLYANSILIAVVSVIGIISISTTAAYGLARYHFAANRPLFLYFLVGMAVPTQALMVPSFKLMAILDSWAAALHLPIPLLNSPLAVILTYMSWSSLAIIFIRAYFISIPPELEDAARVDGARELQILRHVMVPLAMPAIATMTIFYFVFFWNDFLWPLIYLHKHTLRTIPLGIMHFEGKYVSLWSLQVAALSLAAWPPILIYILFHRRIQRGLTEGALKF</sequence>
<comment type="caution">
    <text evidence="9">The sequence shown here is derived from an EMBL/GenBank/DDBJ whole genome shotgun (WGS) entry which is preliminary data.</text>
</comment>
<feature type="domain" description="ABC transmembrane type-1" evidence="8">
    <location>
        <begin position="72"/>
        <end position="273"/>
    </location>
</feature>
<keyword evidence="3" id="KW-1003">Cell membrane</keyword>
<evidence type="ECO:0000256" key="4">
    <source>
        <dbReference type="ARBA" id="ARBA00022692"/>
    </source>
</evidence>
<feature type="transmembrane region" description="Helical" evidence="7">
    <location>
        <begin position="12"/>
        <end position="34"/>
    </location>
</feature>
<evidence type="ECO:0000256" key="2">
    <source>
        <dbReference type="ARBA" id="ARBA00022448"/>
    </source>
</evidence>
<dbReference type="AlphaFoldDB" id="A0A6B0YQQ5"/>
<dbReference type="PROSITE" id="PS50928">
    <property type="entry name" value="ABC_TM1"/>
    <property type="match status" value="1"/>
</dbReference>
<organism evidence="9">
    <name type="scientific">Caldilineaceae bacterium SB0664_bin_27</name>
    <dbReference type="NCBI Taxonomy" id="2605260"/>
    <lineage>
        <taxon>Bacteria</taxon>
        <taxon>Bacillati</taxon>
        <taxon>Chloroflexota</taxon>
        <taxon>Caldilineae</taxon>
        <taxon>Caldilineales</taxon>
        <taxon>Caldilineaceae</taxon>
    </lineage>
</organism>
<evidence type="ECO:0000256" key="7">
    <source>
        <dbReference type="RuleBase" id="RU363032"/>
    </source>
</evidence>
<feature type="transmembrane region" description="Helical" evidence="7">
    <location>
        <begin position="109"/>
        <end position="132"/>
    </location>
</feature>
<dbReference type="Pfam" id="PF00528">
    <property type="entry name" value="BPD_transp_1"/>
    <property type="match status" value="1"/>
</dbReference>
<evidence type="ECO:0000256" key="3">
    <source>
        <dbReference type="ARBA" id="ARBA00022475"/>
    </source>
</evidence>
<evidence type="ECO:0000256" key="1">
    <source>
        <dbReference type="ARBA" id="ARBA00004651"/>
    </source>
</evidence>
<evidence type="ECO:0000256" key="5">
    <source>
        <dbReference type="ARBA" id="ARBA00022989"/>
    </source>
</evidence>
<evidence type="ECO:0000256" key="6">
    <source>
        <dbReference type="ARBA" id="ARBA00023136"/>
    </source>
</evidence>
<dbReference type="PANTHER" id="PTHR43744:SF8">
    <property type="entry name" value="SN-GLYCEROL-3-PHOSPHATE TRANSPORT SYSTEM PERMEASE PROTEIN UGPE"/>
    <property type="match status" value="1"/>
</dbReference>
<dbReference type="Gene3D" id="1.10.3720.10">
    <property type="entry name" value="MetI-like"/>
    <property type="match status" value="1"/>
</dbReference>
<dbReference type="PANTHER" id="PTHR43744">
    <property type="entry name" value="ABC TRANSPORTER PERMEASE PROTEIN MG189-RELATED-RELATED"/>
    <property type="match status" value="1"/>
</dbReference>
<feature type="transmembrane region" description="Helical" evidence="7">
    <location>
        <begin position="194"/>
        <end position="219"/>
    </location>
</feature>
<evidence type="ECO:0000313" key="9">
    <source>
        <dbReference type="EMBL" id="MXY93444.1"/>
    </source>
</evidence>
<dbReference type="GO" id="GO:0005886">
    <property type="term" value="C:plasma membrane"/>
    <property type="evidence" value="ECO:0007669"/>
    <property type="project" value="UniProtKB-SubCell"/>
</dbReference>
<dbReference type="GO" id="GO:0055085">
    <property type="term" value="P:transmembrane transport"/>
    <property type="evidence" value="ECO:0007669"/>
    <property type="project" value="InterPro"/>
</dbReference>
<name>A0A6B0YQQ5_9CHLR</name>
<dbReference type="EMBL" id="VXRG01000068">
    <property type="protein sequence ID" value="MXY93444.1"/>
    <property type="molecule type" value="Genomic_DNA"/>
</dbReference>
<feature type="transmembrane region" description="Helical" evidence="7">
    <location>
        <begin position="152"/>
        <end position="173"/>
    </location>
</feature>
<keyword evidence="4 7" id="KW-0812">Transmembrane</keyword>
<evidence type="ECO:0000259" key="8">
    <source>
        <dbReference type="PROSITE" id="PS50928"/>
    </source>
</evidence>
<dbReference type="InterPro" id="IPR000515">
    <property type="entry name" value="MetI-like"/>
</dbReference>
<reference evidence="9" key="1">
    <citation type="submission" date="2019-09" db="EMBL/GenBank/DDBJ databases">
        <title>Characterisation of the sponge microbiome using genome-centric metagenomics.</title>
        <authorList>
            <person name="Engelberts J.P."/>
            <person name="Robbins S.J."/>
            <person name="De Goeij J.M."/>
            <person name="Aranda M."/>
            <person name="Bell S.C."/>
            <person name="Webster N.S."/>
        </authorList>
    </citation>
    <scope>NUCLEOTIDE SEQUENCE</scope>
    <source>
        <strain evidence="9">SB0664_bin_27</strain>
    </source>
</reference>
<gene>
    <name evidence="9" type="ORF">F4Y42_08355</name>
</gene>
<dbReference type="SUPFAM" id="SSF161098">
    <property type="entry name" value="MetI-like"/>
    <property type="match status" value="1"/>
</dbReference>
<proteinExistence type="inferred from homology"/>
<protein>
    <submittedName>
        <fullName evidence="9">Carbohydrate ABC transporter permease</fullName>
    </submittedName>
</protein>
<comment type="subcellular location">
    <subcellularLocation>
        <location evidence="1 7">Cell membrane</location>
        <topology evidence="1 7">Multi-pass membrane protein</topology>
    </subcellularLocation>
</comment>
<accession>A0A6B0YQQ5</accession>
<keyword evidence="2 7" id="KW-0813">Transport</keyword>
<feature type="transmembrane region" description="Helical" evidence="7">
    <location>
        <begin position="76"/>
        <end position="97"/>
    </location>
</feature>
<dbReference type="CDD" id="cd06261">
    <property type="entry name" value="TM_PBP2"/>
    <property type="match status" value="1"/>
</dbReference>
<feature type="transmembrane region" description="Helical" evidence="7">
    <location>
        <begin position="252"/>
        <end position="273"/>
    </location>
</feature>
<dbReference type="InterPro" id="IPR035906">
    <property type="entry name" value="MetI-like_sf"/>
</dbReference>
<comment type="similarity">
    <text evidence="7">Belongs to the binding-protein-dependent transport system permease family.</text>
</comment>